<protein>
    <recommendedName>
        <fullName evidence="1">F-box associated beta-propeller type 1 domain-containing protein</fullName>
    </recommendedName>
</protein>
<dbReference type="PANTHER" id="PTHR31672:SF13">
    <property type="entry name" value="F-BOX PROTEIN CPR30-LIKE"/>
    <property type="match status" value="1"/>
</dbReference>
<dbReference type="NCBIfam" id="TIGR01640">
    <property type="entry name" value="F_box_assoc_1"/>
    <property type="match status" value="1"/>
</dbReference>
<gene>
    <name evidence="2" type="ORF">FSB_LOCUS38822</name>
</gene>
<evidence type="ECO:0000259" key="1">
    <source>
        <dbReference type="Pfam" id="PF07734"/>
    </source>
</evidence>
<sequence>MKINFDHKQYPEYLLFTAICNSGATLSSISRFVIPFVTFRIVGYCNGLICGTVCYGRTIYLWNPSIGKCKTLTGTSLPVKAADTFKSALGFAYHSESDDYKIVRIVGWLKQNVIEAEVYTLSTDMWRRVEVSLESLRRFGADNSIFTRLGGQPQFVNGALHWSIGTNDQFWYLSFDVDTERFGEIMPPPGNHLEGFLTEFKGLLALVVCGQDGRSWAMLYMGNEGVWCGRVLG</sequence>
<accession>A0A2N9HGZ3</accession>
<dbReference type="AlphaFoldDB" id="A0A2N9HGZ3"/>
<dbReference type="PANTHER" id="PTHR31672">
    <property type="entry name" value="BNACNNG10540D PROTEIN"/>
    <property type="match status" value="1"/>
</dbReference>
<dbReference type="InterPro" id="IPR017451">
    <property type="entry name" value="F-box-assoc_interact_dom"/>
</dbReference>
<dbReference type="Pfam" id="PF07734">
    <property type="entry name" value="FBA_1"/>
    <property type="match status" value="1"/>
</dbReference>
<evidence type="ECO:0000313" key="2">
    <source>
        <dbReference type="EMBL" id="SPD10940.1"/>
    </source>
</evidence>
<dbReference type="InterPro" id="IPR006527">
    <property type="entry name" value="F-box-assoc_dom_typ1"/>
</dbReference>
<dbReference type="InterPro" id="IPR050796">
    <property type="entry name" value="SCF_F-box_component"/>
</dbReference>
<dbReference type="EMBL" id="OIVN01003396">
    <property type="protein sequence ID" value="SPD10940.1"/>
    <property type="molecule type" value="Genomic_DNA"/>
</dbReference>
<reference evidence="2" key="1">
    <citation type="submission" date="2018-02" db="EMBL/GenBank/DDBJ databases">
        <authorList>
            <person name="Cohen D.B."/>
            <person name="Kent A.D."/>
        </authorList>
    </citation>
    <scope>NUCLEOTIDE SEQUENCE</scope>
</reference>
<organism evidence="2">
    <name type="scientific">Fagus sylvatica</name>
    <name type="common">Beechnut</name>
    <dbReference type="NCBI Taxonomy" id="28930"/>
    <lineage>
        <taxon>Eukaryota</taxon>
        <taxon>Viridiplantae</taxon>
        <taxon>Streptophyta</taxon>
        <taxon>Embryophyta</taxon>
        <taxon>Tracheophyta</taxon>
        <taxon>Spermatophyta</taxon>
        <taxon>Magnoliopsida</taxon>
        <taxon>eudicotyledons</taxon>
        <taxon>Gunneridae</taxon>
        <taxon>Pentapetalae</taxon>
        <taxon>rosids</taxon>
        <taxon>fabids</taxon>
        <taxon>Fagales</taxon>
        <taxon>Fagaceae</taxon>
        <taxon>Fagus</taxon>
    </lineage>
</organism>
<name>A0A2N9HGZ3_FAGSY</name>
<feature type="domain" description="F-box associated beta-propeller type 1" evidence="1">
    <location>
        <begin position="37"/>
        <end position="193"/>
    </location>
</feature>
<proteinExistence type="predicted"/>